<evidence type="ECO:0000259" key="5">
    <source>
        <dbReference type="PROSITE" id="PS51207"/>
    </source>
</evidence>
<sequence length="924" mass="103264">MAPPRRPGTWVLSESLCQRKLLLLAALVAWLVLFHLLVNVWLLCVFTSLLVVLGGWLGSRAALDANSLLHLEHFLPLGKSQPPPLPSAEDEHRLDHEIHGAVHKAVRDFVSSWYRTLLPDSLDGEFERQVRATMLESVTELKERARRLDRKALVQRLLELCGGHLQSYMAARKTQAEAGEGAGEPGSLWRLYSQANRAPHPSLRSAAAEASYSRALVNVALHVLVPYPHMESPTGGYMVSELITCNVLLSVIGRMSDPDWLYQTIVDVFTKSREPQPDGEAVDGLYRRPGQHESWATCCSLSSDRSGPSFSLSDTDDPEASDSPARRRRDLSPGSAVSLTSAENAEVCRVGLSPSRANRLYAESDRSSESKVFSAEWLTQSESEDEEEGFCDCAPPTNFCNAMALKDEEAPGCFPPLRSLGPKPMGVSEVSHWPAGIGQEPPPVSPSRGLGLPLIHHTFEVPNRSNVTHISIQNVQITGTSTAKEQRGNSSHPYTLYIVKYEAVVDSECQSLLQPATPHTTSHTVNRRYSEFLNLQTRLEERPELKKFIKNIKGPKKLFPDLPFGNADLDKAESRKGQLDTFLKQLCSIPETANSEDMREFLALHTDCGGSFDKRPLAKSRIDKMVVNALDTLKTAFPRCEPPSPTEDLEGDADGRTVDNRKYSLQRLRFPSKISPTLNIPELEPKVSYCFSEGCTVLNGLSLAGLERFTQEQERLVCTPRETRASRRPRSRSTEDLSVRRTSVKPRGTDTAVADVVLNIMCLLMEDNWSWLCTENVQKAIRLLFGTFIERWLDVAVARLTSAPCWVLYLQVLQEAVWPGGTLPAQPRPERSASQRLHTKQQCLECLVQLLPEIIRDMLGNEKYRLSLETMLESLQDHQINKHLVYCVCDLLMEFLIPESSDESFRRSLLNSLSNYSAREAHSL</sequence>
<feature type="region of interest" description="Disordered" evidence="2">
    <location>
        <begin position="306"/>
        <end position="338"/>
    </location>
</feature>
<dbReference type="AlphaFoldDB" id="A0A8C5C2L9"/>
<dbReference type="PROSITE" id="PS50195">
    <property type="entry name" value="PX"/>
    <property type="match status" value="1"/>
</dbReference>
<dbReference type="OMA" id="QESWTTC"/>
<dbReference type="OrthoDB" id="5582218at2759"/>
<keyword evidence="3" id="KW-1133">Transmembrane helix</keyword>
<evidence type="ECO:0008006" key="8">
    <source>
        <dbReference type="Google" id="ProtNLM"/>
    </source>
</evidence>
<name>A0A8C5C2L9_GADMO</name>
<organism evidence="6 7">
    <name type="scientific">Gadus morhua</name>
    <name type="common">Atlantic cod</name>
    <dbReference type="NCBI Taxonomy" id="8049"/>
    <lineage>
        <taxon>Eukaryota</taxon>
        <taxon>Metazoa</taxon>
        <taxon>Chordata</taxon>
        <taxon>Craniata</taxon>
        <taxon>Vertebrata</taxon>
        <taxon>Euteleostomi</taxon>
        <taxon>Actinopterygii</taxon>
        <taxon>Neopterygii</taxon>
        <taxon>Teleostei</taxon>
        <taxon>Neoteleostei</taxon>
        <taxon>Acanthomorphata</taxon>
        <taxon>Zeiogadaria</taxon>
        <taxon>Gadariae</taxon>
        <taxon>Gadiformes</taxon>
        <taxon>Gadoidei</taxon>
        <taxon>Gadidae</taxon>
        <taxon>Gadus</taxon>
    </lineage>
</organism>
<dbReference type="Pfam" id="PF08628">
    <property type="entry name" value="Nexin_C"/>
    <property type="match status" value="1"/>
</dbReference>
<dbReference type="GeneTree" id="ENSGT00950000182856"/>
<dbReference type="Ensembl" id="ENSGMOT00000069731.1">
    <property type="protein sequence ID" value="ENSGMOP00000055639.1"/>
    <property type="gene ID" value="ENSGMOG00000029404.1"/>
</dbReference>
<keyword evidence="3" id="KW-0472">Membrane</keyword>
<dbReference type="InterPro" id="IPR013937">
    <property type="entry name" value="Sorting_nexin_C"/>
</dbReference>
<reference evidence="6" key="1">
    <citation type="submission" date="2025-08" db="UniProtKB">
        <authorList>
            <consortium name="Ensembl"/>
        </authorList>
    </citation>
    <scope>IDENTIFICATION</scope>
</reference>
<evidence type="ECO:0000256" key="1">
    <source>
        <dbReference type="ARBA" id="ARBA00010883"/>
    </source>
</evidence>
<dbReference type="InterPro" id="IPR003114">
    <property type="entry name" value="Phox_assoc"/>
</dbReference>
<evidence type="ECO:0000256" key="3">
    <source>
        <dbReference type="SAM" id="Phobius"/>
    </source>
</evidence>
<gene>
    <name evidence="6" type="primary">snx19a</name>
</gene>
<feature type="domain" description="PXA" evidence="5">
    <location>
        <begin position="91"/>
        <end position="273"/>
    </location>
</feature>
<dbReference type="PANTHER" id="PTHR22775">
    <property type="entry name" value="SORTING NEXIN"/>
    <property type="match status" value="1"/>
</dbReference>
<dbReference type="InterPro" id="IPR001683">
    <property type="entry name" value="PX_dom"/>
</dbReference>
<accession>A0A8C5C2L9</accession>
<dbReference type="InterPro" id="IPR036871">
    <property type="entry name" value="PX_dom_sf"/>
</dbReference>
<keyword evidence="7" id="KW-1185">Reference proteome</keyword>
<dbReference type="Pfam" id="PF00787">
    <property type="entry name" value="PX"/>
    <property type="match status" value="1"/>
</dbReference>
<dbReference type="Gene3D" id="3.30.1520.10">
    <property type="entry name" value="Phox-like domain"/>
    <property type="match status" value="1"/>
</dbReference>
<evidence type="ECO:0000313" key="6">
    <source>
        <dbReference type="Ensembl" id="ENSGMOP00000055639.1"/>
    </source>
</evidence>
<feature type="domain" description="PX" evidence="4">
    <location>
        <begin position="475"/>
        <end position="609"/>
    </location>
</feature>
<dbReference type="Proteomes" id="UP000694546">
    <property type="component" value="Chromosome 7"/>
</dbReference>
<evidence type="ECO:0000256" key="2">
    <source>
        <dbReference type="SAM" id="MobiDB-lite"/>
    </source>
</evidence>
<protein>
    <recommendedName>
        <fullName evidence="8">Sorting nexin 19a</fullName>
    </recommendedName>
</protein>
<evidence type="ECO:0000313" key="7">
    <source>
        <dbReference type="Proteomes" id="UP000694546"/>
    </source>
</evidence>
<dbReference type="PANTHER" id="PTHR22775:SF33">
    <property type="entry name" value="SNX19A PROTEIN"/>
    <property type="match status" value="1"/>
</dbReference>
<keyword evidence="3" id="KW-0812">Transmembrane</keyword>
<dbReference type="SMART" id="SM00312">
    <property type="entry name" value="PX"/>
    <property type="match status" value="1"/>
</dbReference>
<evidence type="ECO:0000259" key="4">
    <source>
        <dbReference type="PROSITE" id="PS50195"/>
    </source>
</evidence>
<proteinExistence type="inferred from homology"/>
<feature type="transmembrane region" description="Helical" evidence="3">
    <location>
        <begin position="21"/>
        <end position="43"/>
    </location>
</feature>
<dbReference type="SUPFAM" id="SSF64268">
    <property type="entry name" value="PX domain"/>
    <property type="match status" value="1"/>
</dbReference>
<comment type="similarity">
    <text evidence="1">Belongs to the sorting nexin family.</text>
</comment>
<feature type="region of interest" description="Disordered" evidence="2">
    <location>
        <begin position="720"/>
        <end position="744"/>
    </location>
</feature>
<dbReference type="GO" id="GO:0035091">
    <property type="term" value="F:phosphatidylinositol binding"/>
    <property type="evidence" value="ECO:0007669"/>
    <property type="project" value="InterPro"/>
</dbReference>
<dbReference type="Pfam" id="PF02194">
    <property type="entry name" value="PXA"/>
    <property type="match status" value="1"/>
</dbReference>
<dbReference type="PROSITE" id="PS51207">
    <property type="entry name" value="PXA"/>
    <property type="match status" value="1"/>
</dbReference>
<dbReference type="SMART" id="SM00313">
    <property type="entry name" value="PXA"/>
    <property type="match status" value="1"/>
</dbReference>
<reference evidence="6" key="2">
    <citation type="submission" date="2025-09" db="UniProtKB">
        <authorList>
            <consortium name="Ensembl"/>
        </authorList>
    </citation>
    <scope>IDENTIFICATION</scope>
</reference>